<feature type="chain" id="PRO_5017939015" description="Toxin-antitoxin system YwqK family antitoxin" evidence="2">
    <location>
        <begin position="23"/>
        <end position="192"/>
    </location>
</feature>
<organism evidence="3 4">
    <name type="scientific">Chitinophaga barathri</name>
    <dbReference type="NCBI Taxonomy" id="1647451"/>
    <lineage>
        <taxon>Bacteria</taxon>
        <taxon>Pseudomonadati</taxon>
        <taxon>Bacteroidota</taxon>
        <taxon>Chitinophagia</taxon>
        <taxon>Chitinophagales</taxon>
        <taxon>Chitinophagaceae</taxon>
        <taxon>Chitinophaga</taxon>
    </lineage>
</organism>
<dbReference type="InterPro" id="IPR011652">
    <property type="entry name" value="MORN_2"/>
</dbReference>
<evidence type="ECO:0008006" key="5">
    <source>
        <dbReference type="Google" id="ProtNLM"/>
    </source>
</evidence>
<evidence type="ECO:0000313" key="4">
    <source>
        <dbReference type="Proteomes" id="UP000279089"/>
    </source>
</evidence>
<dbReference type="SUPFAM" id="SSF82185">
    <property type="entry name" value="Histone H3 K4-specific methyltransferase SET7/9 N-terminal domain"/>
    <property type="match status" value="1"/>
</dbReference>
<gene>
    <name evidence="3" type="ORF">EG028_02465</name>
</gene>
<name>A0A3N4MUD5_9BACT</name>
<proteinExistence type="predicted"/>
<dbReference type="Proteomes" id="UP000279089">
    <property type="component" value="Unassembled WGS sequence"/>
</dbReference>
<feature type="signal peptide" evidence="2">
    <location>
        <begin position="1"/>
        <end position="22"/>
    </location>
</feature>
<feature type="compositionally biased region" description="Polar residues" evidence="1">
    <location>
        <begin position="161"/>
        <end position="176"/>
    </location>
</feature>
<dbReference type="Gene3D" id="2.20.110.10">
    <property type="entry name" value="Histone H3 K4-specific methyltransferase SET7/9 N-terminal domain"/>
    <property type="match status" value="1"/>
</dbReference>
<reference evidence="4" key="1">
    <citation type="submission" date="2018-11" db="EMBL/GenBank/DDBJ databases">
        <title>Chitinophaga lutea sp.nov., isolate from arsenic contaminated soil.</title>
        <authorList>
            <person name="Zong Y."/>
        </authorList>
    </citation>
    <scope>NUCLEOTIDE SEQUENCE [LARGE SCALE GENOMIC DNA]</scope>
    <source>
        <strain evidence="4">YLT18</strain>
    </source>
</reference>
<keyword evidence="4" id="KW-1185">Reference proteome</keyword>
<comment type="caution">
    <text evidence="3">The sequence shown here is derived from an EMBL/GenBank/DDBJ whole genome shotgun (WGS) entry which is preliminary data.</text>
</comment>
<dbReference type="AlphaFoldDB" id="A0A3N4MUD5"/>
<dbReference type="Pfam" id="PF07661">
    <property type="entry name" value="MORN_2"/>
    <property type="match status" value="3"/>
</dbReference>
<evidence type="ECO:0000313" key="3">
    <source>
        <dbReference type="EMBL" id="RPD43179.1"/>
    </source>
</evidence>
<protein>
    <recommendedName>
        <fullName evidence="5">Toxin-antitoxin system YwqK family antitoxin</fullName>
    </recommendedName>
</protein>
<dbReference type="EMBL" id="RMBX01000001">
    <property type="protein sequence ID" value="RPD43179.1"/>
    <property type="molecule type" value="Genomic_DNA"/>
</dbReference>
<evidence type="ECO:0000256" key="2">
    <source>
        <dbReference type="SAM" id="SignalP"/>
    </source>
</evidence>
<evidence type="ECO:0000256" key="1">
    <source>
        <dbReference type="SAM" id="MobiDB-lite"/>
    </source>
</evidence>
<dbReference type="OrthoDB" id="649587at2"/>
<keyword evidence="2" id="KW-0732">Signal</keyword>
<accession>A0A3N4MUD5</accession>
<sequence>MKKICLLIICSCFALLASAQTAANQTDAKKRKQGPWVEQVPSIRGEPGYSWEGIYKNDRREGIWKKYTPDGDIMAEETFKNGVLDGLCKYFYPNGRVSAVGNMLSVDIDGQKDTIVVIDPVSGQENLTEVTRKGYSVKHGEWKVYDEDGTMMRETYERGEFSNSVIGNRPKSQSTPLPHEAATGGKKKKGKE</sequence>
<feature type="region of interest" description="Disordered" evidence="1">
    <location>
        <begin position="157"/>
        <end position="192"/>
    </location>
</feature>
<dbReference type="RefSeq" id="WP_120514450.1">
    <property type="nucleotide sequence ID" value="NZ_QXZY01000001.1"/>
</dbReference>